<evidence type="ECO:0000256" key="1">
    <source>
        <dbReference type="SAM" id="Phobius"/>
    </source>
</evidence>
<keyword evidence="1" id="KW-0472">Membrane</keyword>
<dbReference type="InterPro" id="IPR051533">
    <property type="entry name" value="WaaL-like"/>
</dbReference>
<feature type="transmembrane region" description="Helical" evidence="1">
    <location>
        <begin position="149"/>
        <end position="171"/>
    </location>
</feature>
<feature type="transmembrane region" description="Helical" evidence="1">
    <location>
        <begin position="287"/>
        <end position="309"/>
    </location>
</feature>
<evidence type="ECO:0000313" key="3">
    <source>
        <dbReference type="Proteomes" id="UP000595095"/>
    </source>
</evidence>
<feature type="transmembrane region" description="Helical" evidence="1">
    <location>
        <begin position="35"/>
        <end position="52"/>
    </location>
</feature>
<keyword evidence="1" id="KW-0812">Transmembrane</keyword>
<organism evidence="2 3">
    <name type="scientific">Salinimonas marina</name>
    <dbReference type="NCBI Taxonomy" id="2785918"/>
    <lineage>
        <taxon>Bacteria</taxon>
        <taxon>Pseudomonadati</taxon>
        <taxon>Pseudomonadota</taxon>
        <taxon>Gammaproteobacteria</taxon>
        <taxon>Alteromonadales</taxon>
        <taxon>Alteromonadaceae</taxon>
        <taxon>Alteromonas/Salinimonas group</taxon>
        <taxon>Salinimonas</taxon>
    </lineage>
</organism>
<dbReference type="PANTHER" id="PTHR37422">
    <property type="entry name" value="TEICHURONIC ACID BIOSYNTHESIS PROTEIN TUAE"/>
    <property type="match status" value="1"/>
</dbReference>
<feature type="transmembrane region" description="Helical" evidence="1">
    <location>
        <begin position="261"/>
        <end position="280"/>
    </location>
</feature>
<dbReference type="KEGG" id="smaa:IT774_13305"/>
<keyword evidence="3" id="KW-1185">Reference proteome</keyword>
<feature type="transmembrane region" description="Helical" evidence="1">
    <location>
        <begin position="119"/>
        <end position="142"/>
    </location>
</feature>
<dbReference type="RefSeq" id="WP_195810191.1">
    <property type="nucleotide sequence ID" value="NZ_CP064795.1"/>
</dbReference>
<dbReference type="Proteomes" id="UP000595095">
    <property type="component" value="Chromosome"/>
</dbReference>
<feature type="transmembrane region" description="Helical" evidence="1">
    <location>
        <begin position="407"/>
        <end position="429"/>
    </location>
</feature>
<dbReference type="EMBL" id="CP064795">
    <property type="protein sequence ID" value="QPG05100.1"/>
    <property type="molecule type" value="Genomic_DNA"/>
</dbReference>
<reference evidence="2 3" key="1">
    <citation type="submission" date="2020-11" db="EMBL/GenBank/DDBJ databases">
        <title>Complete genome sequence for Salinimonas sp. strain G2-b.</title>
        <authorList>
            <person name="Park S.-J."/>
        </authorList>
    </citation>
    <scope>NUCLEOTIDE SEQUENCE [LARGE SCALE GENOMIC DNA]</scope>
    <source>
        <strain evidence="2 3">G2-b</strain>
    </source>
</reference>
<keyword evidence="1" id="KW-1133">Transmembrane helix</keyword>
<protein>
    <recommendedName>
        <fullName evidence="4">O-antigen ligase domain-containing protein</fullName>
    </recommendedName>
</protein>
<feature type="transmembrane region" description="Helical" evidence="1">
    <location>
        <begin position="235"/>
        <end position="255"/>
    </location>
</feature>
<gene>
    <name evidence="2" type="ORF">IT774_13305</name>
</gene>
<sequence>MLSTSLAHVSRHGCLAGYFAMLLWLPLPLGSATTWGWLFITVCLMLLAATAIRQDHSQALKILATNRWFMYGWALLCSWHLILLIPLPEMLIEWLRPRRILVNFTEANDWLALTYSTSATFVSLLRTLSFWALFTLTLLLMGTAARLKLLLRGLVAMGLFQTLYSALMLFLDTPRSLILDLPIPAGASGTFLRPEDFAFSLFISLCAVLALLVMRIKPADVRTLRHRLRRIVMYFFSKKAALRIATLLLLVGIVLSGHYVSVWVTAAATLATGLAGYCLFSPRPTLYRTFVVSLAGAVAVALVVTSFLAQRPAAVITPDIVTQEEAQWAYTTPDATEHWLLGAGPGTAKEGHTYTTGLPVPGVLPIAQQDLRQFMSEFGVVMLAMLAAMVLVALGTALKAMQQRQHVVFRSAAFMCTSVLTGTVLHAFYAAPLQSPANAAYVSVMLALSLVCLQCRNSSRTASV</sequence>
<dbReference type="PANTHER" id="PTHR37422:SF13">
    <property type="entry name" value="LIPOPOLYSACCHARIDE BIOSYNTHESIS PROTEIN PA4999-RELATED"/>
    <property type="match status" value="1"/>
</dbReference>
<feature type="transmembrane region" description="Helical" evidence="1">
    <location>
        <begin position="68"/>
        <end position="87"/>
    </location>
</feature>
<name>A0A7S9DWE9_9ALTE</name>
<dbReference type="AlphaFoldDB" id="A0A7S9DWE9"/>
<feature type="transmembrane region" description="Helical" evidence="1">
    <location>
        <begin position="435"/>
        <end position="453"/>
    </location>
</feature>
<feature type="transmembrane region" description="Helical" evidence="1">
    <location>
        <begin position="197"/>
        <end position="214"/>
    </location>
</feature>
<feature type="transmembrane region" description="Helical" evidence="1">
    <location>
        <begin position="378"/>
        <end position="398"/>
    </location>
</feature>
<accession>A0A7S9DWE9</accession>
<evidence type="ECO:0008006" key="4">
    <source>
        <dbReference type="Google" id="ProtNLM"/>
    </source>
</evidence>
<evidence type="ECO:0000313" key="2">
    <source>
        <dbReference type="EMBL" id="QPG05100.1"/>
    </source>
</evidence>
<proteinExistence type="predicted"/>